<dbReference type="Proteomes" id="UP000218432">
    <property type="component" value="Chromosome 2"/>
</dbReference>
<proteinExistence type="predicted"/>
<evidence type="ECO:0000313" key="1">
    <source>
        <dbReference type="EMBL" id="BAX60627.1"/>
    </source>
</evidence>
<accession>A0A1Y1BSV9</accession>
<evidence type="ECO:0000313" key="2">
    <source>
        <dbReference type="Proteomes" id="UP000218432"/>
    </source>
</evidence>
<dbReference type="AlphaFoldDB" id="A0A1Y1BSV9"/>
<dbReference type="EMBL" id="AP018112">
    <property type="protein sequence ID" value="BAX60627.1"/>
    <property type="molecule type" value="Genomic_DNA"/>
</dbReference>
<name>A0A1Y1BSV9_9BURK</name>
<organism evidence="1 2">
    <name type="scientific">Burkholderia stabilis</name>
    <dbReference type="NCBI Taxonomy" id="95485"/>
    <lineage>
        <taxon>Bacteria</taxon>
        <taxon>Pseudomonadati</taxon>
        <taxon>Pseudomonadota</taxon>
        <taxon>Betaproteobacteria</taxon>
        <taxon>Burkholderiales</taxon>
        <taxon>Burkholderiaceae</taxon>
        <taxon>Burkholderia</taxon>
        <taxon>Burkholderia cepacia complex</taxon>
    </lineage>
</organism>
<protein>
    <submittedName>
        <fullName evidence="1">Uncharacterized protein</fullName>
    </submittedName>
</protein>
<gene>
    <name evidence="1" type="ORF">BSFP_034880</name>
</gene>
<reference evidence="1 2" key="1">
    <citation type="journal article" date="2017" name="Genome Announc.">
        <title>Complete Genome Sequence of Burkholderia stabilis FERMP-21014.</title>
        <authorList>
            <person name="Konishi K."/>
            <person name="Kumagai T."/>
            <person name="Sakasegawa S."/>
            <person name="Tamura T."/>
        </authorList>
    </citation>
    <scope>NUCLEOTIDE SEQUENCE [LARGE SCALE GENOMIC DNA]</scope>
    <source>
        <strain evidence="1 2">FERMP-21014</strain>
    </source>
</reference>
<sequence>MARGGTIRRARTLACAALHYGLFSSPFTEFCGHAADDRSQTKTCEQQTNDRLVANEARLLQQPSTTNSDPAGFLDFYRKLFTKHRLDSGRSECFPFLTSAIFTCCQSYVIFFQSTARSTSISFSVFFSHLPNHTPKNPGHPILAVSIRAASSFPPVPVVPTLNPARRRDAKEATGDLSANRAEFQVLVGASMPDSAGVSSENIDARYDSEWPEVSLFNI</sequence>